<dbReference type="AlphaFoldDB" id="A0AAV2ENQ3"/>
<accession>A0AAV2ENQ3</accession>
<gene>
    <name evidence="1" type="ORF">LTRI10_LOCUS28231</name>
</gene>
<dbReference type="PANTHER" id="PTHR33103">
    <property type="entry name" value="OS01G0153900 PROTEIN"/>
    <property type="match status" value="1"/>
</dbReference>
<keyword evidence="2" id="KW-1185">Reference proteome</keyword>
<organism evidence="1 2">
    <name type="scientific">Linum trigynum</name>
    <dbReference type="NCBI Taxonomy" id="586398"/>
    <lineage>
        <taxon>Eukaryota</taxon>
        <taxon>Viridiplantae</taxon>
        <taxon>Streptophyta</taxon>
        <taxon>Embryophyta</taxon>
        <taxon>Tracheophyta</taxon>
        <taxon>Spermatophyta</taxon>
        <taxon>Magnoliopsida</taxon>
        <taxon>eudicotyledons</taxon>
        <taxon>Gunneridae</taxon>
        <taxon>Pentapetalae</taxon>
        <taxon>rosids</taxon>
        <taxon>fabids</taxon>
        <taxon>Malpighiales</taxon>
        <taxon>Linaceae</taxon>
        <taxon>Linum</taxon>
    </lineage>
</organism>
<dbReference type="Pfam" id="PF05056">
    <property type="entry name" value="DUF674"/>
    <property type="match status" value="2"/>
</dbReference>
<protein>
    <submittedName>
        <fullName evidence="1">Uncharacterized protein</fullName>
    </submittedName>
</protein>
<reference evidence="1 2" key="1">
    <citation type="submission" date="2024-04" db="EMBL/GenBank/DDBJ databases">
        <authorList>
            <person name="Fracassetti M."/>
        </authorList>
    </citation>
    <scope>NUCLEOTIDE SEQUENCE [LARGE SCALE GENOMIC DNA]</scope>
</reference>
<dbReference type="Proteomes" id="UP001497516">
    <property type="component" value="Chromosome 5"/>
</dbReference>
<dbReference type="EMBL" id="OZ034818">
    <property type="protein sequence ID" value="CAL1387233.1"/>
    <property type="molecule type" value="Genomic_DNA"/>
</dbReference>
<evidence type="ECO:0000313" key="2">
    <source>
        <dbReference type="Proteomes" id="UP001497516"/>
    </source>
</evidence>
<proteinExistence type="predicted"/>
<name>A0AAV2ENQ3_9ROSI</name>
<dbReference type="PANTHER" id="PTHR33103:SF19">
    <property type="entry name" value="OS09G0544700 PROTEIN"/>
    <property type="match status" value="1"/>
</dbReference>
<sequence length="212" mass="23293">MAAAAERKMKLKLLVDKKANKVIFAECGENFVEFLFNLLSLPVSQIIEIISKESMVGSLGNIYQSMRDLKQPFCATTNTPLLLPQPSPAAASTLGRLQHRLSSEGGLVKEQSTFMVMDDLKVSRLSVVSGLTLLNKLGCNDLAVLVEEEVEFGHPEALELLKATLHSKQVPTNVYLVKEWAILDAIAARAKSQSKEDANVEALLSRLREVTE</sequence>
<dbReference type="InterPro" id="IPR007750">
    <property type="entry name" value="DUF674"/>
</dbReference>
<evidence type="ECO:0000313" key="1">
    <source>
        <dbReference type="EMBL" id="CAL1387233.1"/>
    </source>
</evidence>